<feature type="domain" description="Saposin B-type" evidence="10">
    <location>
        <begin position="689"/>
        <end position="770"/>
    </location>
</feature>
<proteinExistence type="predicted"/>
<sequence>MLRASVLVFLTIAVFGSLAAFVGKPHYGSNRLHLILGADKCTRGPGYWCQNFSTAHECGTAQHCVTKQWNTMDLPTDHSEPCDLCVRFLSEVENVLKANLTVDVVEGVIDKVCTSVMIPAKVCEKYLDPYIVEIQSAIANNIKPQVTCNLIHFCNNEEGVGKTYERLAKTMAASSETNEKLAAVVDAFKPLGPGMMTGDSESVYGGSTSAKSPLSCTDGQVYWCKSLENANECKQVEHCKKVVWAHQEKSPLPDISSPHADSTATPPTSASPLNFVRFPSTSPLCARGQSFWCSNLTSAASCGATQHCIQAVWTHLKVKQDGDDVCTICKDMVKQARDQLTSNETQNDLKAVFEGSCNLIPIKIVREGCDKLADDFVPELIEVLSSQMNPDVVCSVAGLCNNAAIDRLLLSSTATTSTSTRKVATDDNSDCKNCAGFADLITKKFNRASKQDVFNVFQGFCTEFSSFSDACMKVVDSQSDQWYNGLTTYFTTGMVSNKHLPFSVLNMCRVNKMCTNETIPSLPAISVEVSHKSESGVLSREAQASGESGADLPCSLCGQLVKHLKDILVANTTETEFKQVLEGICKQTGGFSEECTALVAQYYEPLYTFLTSELDPTGICVDVGLCPKKHILMFNNMDILSDMPVVPMHFEPVQTSHLPAHVSSSEDSSEEIHMKGNPVSPQRMIESTTNPACLVCEYILHFVQEQVADTKNSKKIMDAMHEACHQMPGEFSTECEQFVTEYGQAFIALAIQQIDPSQVCPKLRVCTTTAKAPLIFGTSDSSQGTCPLCLLAVQAIDEQILNNRTEDNIKHTLDSICSSLPKHLSSDCTKFINVYYDELIDMLVAETTPQEICVYIRLCLPPKQSRTTAVASTPEHGDSQACILCEFVMTKLDNILKDRKTDEQIKHAVHSVCHLMPKTIRQECDDFVNKYSDLIIQLLAQSLSPHDICEALGVCNNSGDNPAPTPKPITPTGECAICEDAMSHLDDALADPAVKDNNIKTALDKVCYHVGKTEFDECNKFILKYGTKILIIVDQTPSYLICNKIKVCPSPKGRLIGFENEHILKHMASPYGDLSKEPITQDVDENEVDCTTVWGYSMCQRQVPLILIGMLMLVSLMVIFVTARTVRRNRLMTRHSGVMHTPYEKLYQPTTIPTHGADDFTSTIVR</sequence>
<dbReference type="PANTHER" id="PTHR11480">
    <property type="entry name" value="SAPOSIN-RELATED"/>
    <property type="match status" value="1"/>
</dbReference>
<dbReference type="EMBL" id="HBUF01150899">
    <property type="protein sequence ID" value="CAG6648213.1"/>
    <property type="molecule type" value="Transcribed_RNA"/>
</dbReference>
<dbReference type="EMBL" id="HBUF01150904">
    <property type="protein sequence ID" value="CAG6648223.1"/>
    <property type="molecule type" value="Transcribed_RNA"/>
</dbReference>
<dbReference type="PROSITE" id="PS50015">
    <property type="entry name" value="SAP_B"/>
    <property type="match status" value="7"/>
</dbReference>
<dbReference type="SMART" id="SM00162">
    <property type="entry name" value="SAPA"/>
    <property type="match status" value="3"/>
</dbReference>
<dbReference type="InterPro" id="IPR007856">
    <property type="entry name" value="SapB_1"/>
</dbReference>
<dbReference type="EMBL" id="HBUF01150895">
    <property type="protein sequence ID" value="CAG6648205.1"/>
    <property type="molecule type" value="Transcribed_RNA"/>
</dbReference>
<evidence type="ECO:0000256" key="4">
    <source>
        <dbReference type="ARBA" id="ARBA00022737"/>
    </source>
</evidence>
<evidence type="ECO:0000256" key="6">
    <source>
        <dbReference type="ARBA" id="ARBA00023180"/>
    </source>
</evidence>
<dbReference type="InterPro" id="IPR008139">
    <property type="entry name" value="SaposinB_dom"/>
</dbReference>
<evidence type="ECO:0000259" key="11">
    <source>
        <dbReference type="PROSITE" id="PS51110"/>
    </source>
</evidence>
<evidence type="ECO:0000256" key="1">
    <source>
        <dbReference type="ARBA" id="ARBA00004613"/>
    </source>
</evidence>
<feature type="signal peptide" evidence="9">
    <location>
        <begin position="1"/>
        <end position="19"/>
    </location>
</feature>
<dbReference type="InterPro" id="IPR008373">
    <property type="entry name" value="Saposin"/>
</dbReference>
<dbReference type="InterPro" id="IPR051428">
    <property type="entry name" value="Sphingo_Act-Surfact_Prot"/>
</dbReference>
<evidence type="ECO:0000256" key="9">
    <source>
        <dbReference type="SAM" id="SignalP"/>
    </source>
</evidence>
<reference evidence="12" key="1">
    <citation type="submission" date="2021-05" db="EMBL/GenBank/DDBJ databases">
        <authorList>
            <person name="Alioto T."/>
            <person name="Alioto T."/>
            <person name="Gomez Garrido J."/>
        </authorList>
    </citation>
    <scope>NUCLEOTIDE SEQUENCE</scope>
</reference>
<organism evidence="12">
    <name type="scientific">Cacopsylla melanoneura</name>
    <dbReference type="NCBI Taxonomy" id="428564"/>
    <lineage>
        <taxon>Eukaryota</taxon>
        <taxon>Metazoa</taxon>
        <taxon>Ecdysozoa</taxon>
        <taxon>Arthropoda</taxon>
        <taxon>Hexapoda</taxon>
        <taxon>Insecta</taxon>
        <taxon>Pterygota</taxon>
        <taxon>Neoptera</taxon>
        <taxon>Paraneoptera</taxon>
        <taxon>Hemiptera</taxon>
        <taxon>Sternorrhyncha</taxon>
        <taxon>Psylloidea</taxon>
        <taxon>Psyllidae</taxon>
        <taxon>Psyllinae</taxon>
        <taxon>Cacopsylla</taxon>
    </lineage>
</organism>
<dbReference type="GO" id="GO:0006665">
    <property type="term" value="P:sphingolipid metabolic process"/>
    <property type="evidence" value="ECO:0007669"/>
    <property type="project" value="InterPro"/>
</dbReference>
<feature type="transmembrane region" description="Helical" evidence="8">
    <location>
        <begin position="1105"/>
        <end position="1126"/>
    </location>
</feature>
<feature type="region of interest" description="Disordered" evidence="7">
    <location>
        <begin position="250"/>
        <end position="269"/>
    </location>
</feature>
<keyword evidence="8" id="KW-1133">Transmembrane helix</keyword>
<keyword evidence="5" id="KW-1015">Disulfide bond</keyword>
<dbReference type="EMBL" id="HBUF01150905">
    <property type="protein sequence ID" value="CAG6648225.1"/>
    <property type="molecule type" value="Transcribed_RNA"/>
</dbReference>
<dbReference type="AlphaFoldDB" id="A0A8D8RBZ6"/>
<dbReference type="EMBL" id="HBUF01150900">
    <property type="protein sequence ID" value="CAG6648215.1"/>
    <property type="molecule type" value="Transcribed_RNA"/>
</dbReference>
<feature type="compositionally biased region" description="Polar residues" evidence="7">
    <location>
        <begin position="259"/>
        <end position="269"/>
    </location>
</feature>
<dbReference type="GO" id="GO:0005576">
    <property type="term" value="C:extracellular region"/>
    <property type="evidence" value="ECO:0007669"/>
    <property type="project" value="UniProtKB-SubCell"/>
</dbReference>
<feature type="domain" description="Saposin B-type" evidence="10">
    <location>
        <begin position="78"/>
        <end position="158"/>
    </location>
</feature>
<evidence type="ECO:0000256" key="5">
    <source>
        <dbReference type="ARBA" id="ARBA00023157"/>
    </source>
</evidence>
<accession>A0A8D8RBZ6</accession>
<evidence type="ECO:0000256" key="8">
    <source>
        <dbReference type="SAM" id="Phobius"/>
    </source>
</evidence>
<feature type="region of interest" description="Disordered" evidence="7">
    <location>
        <begin position="660"/>
        <end position="680"/>
    </location>
</feature>
<dbReference type="SMART" id="SM00741">
    <property type="entry name" value="SapB"/>
    <property type="match status" value="7"/>
</dbReference>
<dbReference type="FunFam" id="1.10.225.10:FF:000002">
    <property type="entry name" value="prosaposin isoform X2"/>
    <property type="match status" value="2"/>
</dbReference>
<dbReference type="EMBL" id="HBUF01150894">
    <property type="protein sequence ID" value="CAG6648203.1"/>
    <property type="molecule type" value="Transcribed_RNA"/>
</dbReference>
<feature type="domain" description="Saposin A-type" evidence="11">
    <location>
        <begin position="278"/>
        <end position="318"/>
    </location>
</feature>
<dbReference type="PRINTS" id="PR01797">
    <property type="entry name" value="SAPOSIN"/>
</dbReference>
<feature type="domain" description="Saposin B-type" evidence="10">
    <location>
        <begin position="878"/>
        <end position="959"/>
    </location>
</feature>
<dbReference type="InterPro" id="IPR011001">
    <property type="entry name" value="Saposin-like"/>
</dbReference>
<name>A0A8D8RBZ6_9HEMI</name>
<dbReference type="GO" id="GO:0016020">
    <property type="term" value="C:membrane"/>
    <property type="evidence" value="ECO:0007669"/>
    <property type="project" value="GOC"/>
</dbReference>
<dbReference type="Pfam" id="PF03489">
    <property type="entry name" value="SapB_2"/>
    <property type="match status" value="5"/>
</dbReference>
<feature type="domain" description="Saposin B-type" evidence="10">
    <location>
        <begin position="322"/>
        <end position="404"/>
    </location>
</feature>
<feature type="chain" id="PRO_5036261875" evidence="9">
    <location>
        <begin position="20"/>
        <end position="1166"/>
    </location>
</feature>
<dbReference type="Pfam" id="PF02199">
    <property type="entry name" value="SapA"/>
    <property type="match status" value="3"/>
</dbReference>
<dbReference type="InterPro" id="IPR008138">
    <property type="entry name" value="SapB_2"/>
</dbReference>
<evidence type="ECO:0000256" key="2">
    <source>
        <dbReference type="ARBA" id="ARBA00022525"/>
    </source>
</evidence>
<evidence type="ECO:0000259" key="10">
    <source>
        <dbReference type="PROSITE" id="PS50015"/>
    </source>
</evidence>
<feature type="domain" description="Saposin A-type" evidence="11">
    <location>
        <begin position="209"/>
        <end position="249"/>
    </location>
</feature>
<feature type="domain" description="Saposin B-type" evidence="10">
    <location>
        <begin position="550"/>
        <end position="630"/>
    </location>
</feature>
<feature type="domain" description="Saposin B-type" evidence="10">
    <location>
        <begin position="782"/>
        <end position="863"/>
    </location>
</feature>
<dbReference type="Pfam" id="PF05184">
    <property type="entry name" value="SapB_1"/>
    <property type="match status" value="6"/>
</dbReference>
<keyword evidence="6" id="KW-0325">Glycoprotein</keyword>
<feature type="domain" description="Saposin B-type" evidence="10">
    <location>
        <begin position="971"/>
        <end position="1052"/>
    </location>
</feature>
<dbReference type="SUPFAM" id="SSF47862">
    <property type="entry name" value="Saposin"/>
    <property type="match status" value="7"/>
</dbReference>
<keyword evidence="8" id="KW-0812">Transmembrane</keyword>
<evidence type="ECO:0000256" key="3">
    <source>
        <dbReference type="ARBA" id="ARBA00022729"/>
    </source>
</evidence>
<protein>
    <submittedName>
        <fullName evidence="12">Prosaposin</fullName>
    </submittedName>
</protein>
<evidence type="ECO:0000256" key="7">
    <source>
        <dbReference type="SAM" id="MobiDB-lite"/>
    </source>
</evidence>
<dbReference type="InterPro" id="IPR003119">
    <property type="entry name" value="SAP_A"/>
</dbReference>
<comment type="subcellular location">
    <subcellularLocation>
        <location evidence="1">Secreted</location>
    </subcellularLocation>
</comment>
<feature type="domain" description="Saposin A-type" evidence="11">
    <location>
        <begin position="34"/>
        <end position="74"/>
    </location>
</feature>
<keyword evidence="3 9" id="KW-0732">Signal</keyword>
<dbReference type="PANTHER" id="PTHR11480:SF3">
    <property type="entry name" value="BCDNA.GH08312"/>
    <property type="match status" value="1"/>
</dbReference>
<dbReference type="GO" id="GO:0005764">
    <property type="term" value="C:lysosome"/>
    <property type="evidence" value="ECO:0007669"/>
    <property type="project" value="InterPro"/>
</dbReference>
<evidence type="ECO:0000313" key="12">
    <source>
        <dbReference type="EMBL" id="CAG6648205.1"/>
    </source>
</evidence>
<keyword evidence="4" id="KW-0677">Repeat</keyword>
<dbReference type="PROSITE" id="PS51110">
    <property type="entry name" value="SAP_A"/>
    <property type="match status" value="3"/>
</dbReference>
<keyword evidence="8" id="KW-0472">Membrane</keyword>
<dbReference type="Gene3D" id="1.10.225.10">
    <property type="entry name" value="Saposin-like"/>
    <property type="match status" value="8"/>
</dbReference>
<keyword evidence="2" id="KW-0964">Secreted</keyword>